<dbReference type="GO" id="GO:0005634">
    <property type="term" value="C:nucleus"/>
    <property type="evidence" value="ECO:0007669"/>
    <property type="project" value="TreeGrafter"/>
</dbReference>
<dbReference type="Pfam" id="PF06244">
    <property type="entry name" value="Ccdc124"/>
    <property type="match status" value="1"/>
</dbReference>
<gene>
    <name evidence="7" type="ORF">PF002_g9591</name>
    <name evidence="6" type="ORF">PF007_g10921</name>
</gene>
<evidence type="ECO:0000256" key="2">
    <source>
        <dbReference type="ARBA" id="ARBA00023054"/>
    </source>
</evidence>
<dbReference type="AlphaFoldDB" id="A0A6A3S9Y7"/>
<evidence type="ECO:0000259" key="5">
    <source>
        <dbReference type="Pfam" id="PF22048"/>
    </source>
</evidence>
<feature type="region of interest" description="Disordered" evidence="3">
    <location>
        <begin position="126"/>
        <end position="160"/>
    </location>
</feature>
<dbReference type="InterPro" id="IPR054413">
    <property type="entry name" value="LSO1/2"/>
</dbReference>
<dbReference type="PANTHER" id="PTHR21680">
    <property type="entry name" value="COILED-COIL DOMAIN-CONTAINING PROTEIN 124"/>
    <property type="match status" value="1"/>
</dbReference>
<dbReference type="Pfam" id="PF22048">
    <property type="entry name" value="LSO1_2-like"/>
    <property type="match status" value="1"/>
</dbReference>
<evidence type="ECO:0000313" key="9">
    <source>
        <dbReference type="Proteomes" id="UP000441208"/>
    </source>
</evidence>
<evidence type="ECO:0000256" key="3">
    <source>
        <dbReference type="SAM" id="MobiDB-lite"/>
    </source>
</evidence>
<protein>
    <submittedName>
        <fullName evidence="6">Uncharacterized protein</fullName>
    </submittedName>
</protein>
<evidence type="ECO:0000259" key="4">
    <source>
        <dbReference type="Pfam" id="PF06244"/>
    </source>
</evidence>
<dbReference type="GO" id="GO:0003713">
    <property type="term" value="F:transcription coactivator activity"/>
    <property type="evidence" value="ECO:0007669"/>
    <property type="project" value="TreeGrafter"/>
</dbReference>
<comment type="caution">
    <text evidence="6">The sequence shown here is derived from an EMBL/GenBank/DDBJ whole genome shotgun (WGS) entry which is preliminary data.</text>
</comment>
<sequence length="201" mass="21940">MAKKQGGMNTKVEGANAKNAAAKASKDAAKAAAAAAAKSAEWSKGADARGDRRRQEEVRKRAEAEAKKVEKQKLLALEEHALDEDKHVIRKQKKASNRGSKKPSAFAAGPSGGKLTQADMAALREAEEARTAAKPGRKAIKFDNNFQANKNRNQDEDSEARSLDAALDLLTLREDYPGLKLSQYKQKLSELWRRSPDNSLN</sequence>
<evidence type="ECO:0000313" key="6">
    <source>
        <dbReference type="EMBL" id="KAE9112893.1"/>
    </source>
</evidence>
<evidence type="ECO:0000313" key="7">
    <source>
        <dbReference type="EMBL" id="KAE9240791.1"/>
    </source>
</evidence>
<dbReference type="InterPro" id="IPR054414">
    <property type="entry name" value="Ccdc124/Oxs1_C"/>
</dbReference>
<feature type="compositionally biased region" description="Basic residues" evidence="3">
    <location>
        <begin position="88"/>
        <end position="101"/>
    </location>
</feature>
<feature type="domain" description="LSO1/LSO2" evidence="5">
    <location>
        <begin position="10"/>
        <end position="79"/>
    </location>
</feature>
<feature type="compositionally biased region" description="Basic and acidic residues" evidence="3">
    <location>
        <begin position="44"/>
        <end position="87"/>
    </location>
</feature>
<accession>A0A6A3S9Y7</accession>
<dbReference type="GO" id="GO:0006366">
    <property type="term" value="P:transcription by RNA polymerase II"/>
    <property type="evidence" value="ECO:0007669"/>
    <property type="project" value="TreeGrafter"/>
</dbReference>
<feature type="domain" description="Coiled-coil" evidence="4">
    <location>
        <begin position="169"/>
        <end position="201"/>
    </location>
</feature>
<dbReference type="PANTHER" id="PTHR21680:SF0">
    <property type="entry name" value="COILED-COIL DOMAIN-CONTAINING PROTEIN 124"/>
    <property type="match status" value="1"/>
</dbReference>
<proteinExistence type="inferred from homology"/>
<feature type="compositionally biased region" description="Low complexity" evidence="3">
    <location>
        <begin position="30"/>
        <end position="40"/>
    </location>
</feature>
<keyword evidence="2" id="KW-0175">Coiled coil</keyword>
<name>A0A6A3S9Y7_9STRA</name>
<dbReference type="Proteomes" id="UP000440367">
    <property type="component" value="Unassembled WGS sequence"/>
</dbReference>
<dbReference type="EMBL" id="QXGD01000399">
    <property type="protein sequence ID" value="KAE9240791.1"/>
    <property type="molecule type" value="Genomic_DNA"/>
</dbReference>
<feature type="region of interest" description="Disordered" evidence="3">
    <location>
        <begin position="1"/>
        <end position="114"/>
    </location>
</feature>
<dbReference type="Proteomes" id="UP000441208">
    <property type="component" value="Unassembled WGS sequence"/>
</dbReference>
<evidence type="ECO:0000313" key="8">
    <source>
        <dbReference type="Proteomes" id="UP000440367"/>
    </source>
</evidence>
<dbReference type="InterPro" id="IPR010422">
    <property type="entry name" value="Ccdc124/Oxs1"/>
</dbReference>
<evidence type="ECO:0000256" key="1">
    <source>
        <dbReference type="ARBA" id="ARBA00008296"/>
    </source>
</evidence>
<dbReference type="EMBL" id="QXFZ01000533">
    <property type="protein sequence ID" value="KAE9112893.1"/>
    <property type="molecule type" value="Genomic_DNA"/>
</dbReference>
<organism evidence="6 9">
    <name type="scientific">Phytophthora fragariae</name>
    <dbReference type="NCBI Taxonomy" id="53985"/>
    <lineage>
        <taxon>Eukaryota</taxon>
        <taxon>Sar</taxon>
        <taxon>Stramenopiles</taxon>
        <taxon>Oomycota</taxon>
        <taxon>Peronosporomycetes</taxon>
        <taxon>Peronosporales</taxon>
        <taxon>Peronosporaceae</taxon>
        <taxon>Phytophthora</taxon>
    </lineage>
</organism>
<reference evidence="8 9" key="1">
    <citation type="submission" date="2018-08" db="EMBL/GenBank/DDBJ databases">
        <title>Genomic investigation of the strawberry pathogen Phytophthora fragariae indicates pathogenicity is determined by transcriptional variation in three key races.</title>
        <authorList>
            <person name="Adams T.M."/>
            <person name="Armitage A.D."/>
            <person name="Sobczyk M.K."/>
            <person name="Bates H.J."/>
            <person name="Dunwell J.M."/>
            <person name="Nellist C.F."/>
            <person name="Harrison R.J."/>
        </authorList>
    </citation>
    <scope>NUCLEOTIDE SEQUENCE [LARGE SCALE GENOMIC DNA]</scope>
    <source>
        <strain evidence="7 8">BC-1</strain>
        <strain evidence="6 9">NOV-71</strain>
    </source>
</reference>
<comment type="similarity">
    <text evidence="1">Belongs to the CCDC124 family.</text>
</comment>